<dbReference type="Proteomes" id="UP000001596">
    <property type="component" value="Plasmid pAtS4b"/>
</dbReference>
<keyword evidence="1" id="KW-0614">Plasmid</keyword>
<dbReference type="HOGENOM" id="CLU_2379844_0_0_5"/>
<gene>
    <name evidence="1" type="ordered locus">Avi_9569</name>
</gene>
<protein>
    <submittedName>
        <fullName evidence="1">Uncharacterized protein</fullName>
    </submittedName>
</protein>
<dbReference type="KEGG" id="avi:Avi_9569"/>
<organism evidence="1 2">
    <name type="scientific">Allorhizobium ampelinum (strain ATCC BAA-846 / DSM 112012 / S4)</name>
    <name type="common">Agrobacterium vitis (strain S4)</name>
    <dbReference type="NCBI Taxonomy" id="311402"/>
    <lineage>
        <taxon>Bacteria</taxon>
        <taxon>Pseudomonadati</taxon>
        <taxon>Pseudomonadota</taxon>
        <taxon>Alphaproteobacteria</taxon>
        <taxon>Hyphomicrobiales</taxon>
        <taxon>Rhizobiaceae</taxon>
        <taxon>Rhizobium/Agrobacterium group</taxon>
        <taxon>Allorhizobium</taxon>
        <taxon>Allorhizobium ampelinum</taxon>
    </lineage>
</organism>
<accession>B9K359</accession>
<dbReference type="EMBL" id="CP000635">
    <property type="protein sequence ID" value="ACM39307.1"/>
    <property type="molecule type" value="Genomic_DNA"/>
</dbReference>
<proteinExistence type="predicted"/>
<evidence type="ECO:0000313" key="2">
    <source>
        <dbReference type="Proteomes" id="UP000001596"/>
    </source>
</evidence>
<geneLocation type="plasmid" evidence="1 2">
    <name>pAtS4b</name>
</geneLocation>
<dbReference type="AlphaFoldDB" id="B9K359"/>
<evidence type="ECO:0000313" key="1">
    <source>
        <dbReference type="EMBL" id="ACM39307.1"/>
    </source>
</evidence>
<reference evidence="1 2" key="1">
    <citation type="journal article" date="2009" name="J. Bacteriol.">
        <title>Genome sequences of three Agrobacterium biovars help elucidate the evolution of multichromosome genomes in bacteria.</title>
        <authorList>
            <person name="Slater S.C."/>
            <person name="Goldman B.S."/>
            <person name="Goodner B."/>
            <person name="Setubal J.C."/>
            <person name="Farrand S.K."/>
            <person name="Nester E.W."/>
            <person name="Burr T.J."/>
            <person name="Banta L."/>
            <person name="Dickerman A.W."/>
            <person name="Paulsen I."/>
            <person name="Otten L."/>
            <person name="Suen G."/>
            <person name="Welch R."/>
            <person name="Almeida N.F."/>
            <person name="Arnold F."/>
            <person name="Burton O.T."/>
            <person name="Du Z."/>
            <person name="Ewing A."/>
            <person name="Godsy E."/>
            <person name="Heisel S."/>
            <person name="Houmiel K.L."/>
            <person name="Jhaveri J."/>
            <person name="Lu J."/>
            <person name="Miller N.M."/>
            <person name="Norton S."/>
            <person name="Chen Q."/>
            <person name="Phoolcharoen W."/>
            <person name="Ohlin V."/>
            <person name="Ondrusek D."/>
            <person name="Pride N."/>
            <person name="Stricklin S.L."/>
            <person name="Sun J."/>
            <person name="Wheeler C."/>
            <person name="Wilson L."/>
            <person name="Zhu H."/>
            <person name="Wood D.W."/>
        </authorList>
    </citation>
    <scope>NUCLEOTIDE SEQUENCE [LARGE SCALE GENOMIC DNA]</scope>
    <source>
        <strain evidence="2">S4 / ATCC BAA-846</strain>
        <plasmid evidence="1 2">pAtS4b</plasmid>
    </source>
</reference>
<sequence>MYDLQIVFAIDFVGRQDAELVAGSEQEDRDHQGTGEVEGVALCEAEIVRHGELAPSWSGTIPARWLPLKSGLRPRSPQGEACGGTLCVVRPFTG</sequence>
<name>B9K359_ALLAM</name>
<keyword evidence="2" id="KW-1185">Reference proteome</keyword>